<feature type="binding site" evidence="7">
    <location>
        <position position="394"/>
    </location>
    <ligand>
        <name>Mg(2+)</name>
        <dbReference type="ChEBI" id="CHEBI:18420"/>
    </ligand>
</feature>
<dbReference type="EC" id="2.7.4.1" evidence="7 8"/>
<dbReference type="PROSITE" id="PS50035">
    <property type="entry name" value="PLD"/>
    <property type="match status" value="1"/>
</dbReference>
<keyword evidence="11" id="KW-1185">Reference proteome</keyword>
<reference evidence="11" key="1">
    <citation type="submission" date="2016-10" db="EMBL/GenBank/DDBJ databases">
        <authorList>
            <person name="Varghese N."/>
            <person name="Submissions S."/>
        </authorList>
    </citation>
    <scope>NUCLEOTIDE SEQUENCE [LARGE SCALE GENOMIC DNA]</scope>
    <source>
        <strain evidence="11">DSM 18733</strain>
    </source>
</reference>
<dbReference type="HAMAP" id="MF_00347">
    <property type="entry name" value="Polyphosphate_kinase"/>
    <property type="match status" value="1"/>
</dbReference>
<feature type="binding site" evidence="7">
    <location>
        <position position="557"/>
    </location>
    <ligand>
        <name>ATP</name>
        <dbReference type="ChEBI" id="CHEBI:30616"/>
    </ligand>
</feature>
<dbReference type="Gene3D" id="1.20.58.310">
    <property type="entry name" value="Polyphosphate kinase N-terminal domain"/>
    <property type="match status" value="1"/>
</dbReference>
<dbReference type="Proteomes" id="UP000199421">
    <property type="component" value="Unassembled WGS sequence"/>
</dbReference>
<dbReference type="EMBL" id="FOAF01000015">
    <property type="protein sequence ID" value="SEM53897.1"/>
    <property type="molecule type" value="Genomic_DNA"/>
</dbReference>
<comment type="PTM">
    <text evidence="7 8">An intermediate of this reaction is the autophosphorylated ppk in which a phosphate is covalently linked to a histidine residue through a N-P bond.</text>
</comment>
<keyword evidence="3 7" id="KW-0547">Nucleotide-binding</keyword>
<protein>
    <recommendedName>
        <fullName evidence="7 8">Polyphosphate kinase</fullName>
        <ecNumber evidence="7 8">2.7.4.1</ecNumber>
    </recommendedName>
    <alternativeName>
        <fullName evidence="7">ATP-polyphosphate phosphotransferase</fullName>
    </alternativeName>
    <alternativeName>
        <fullName evidence="7">Polyphosphoric acid kinase</fullName>
    </alternativeName>
</protein>
<dbReference type="GO" id="GO:0009358">
    <property type="term" value="C:polyphosphate kinase complex"/>
    <property type="evidence" value="ECO:0007669"/>
    <property type="project" value="InterPro"/>
</dbReference>
<evidence type="ECO:0000256" key="5">
    <source>
        <dbReference type="ARBA" id="ARBA00022840"/>
    </source>
</evidence>
<dbReference type="InterPro" id="IPR041108">
    <property type="entry name" value="PP_kinase_C_1"/>
</dbReference>
<dbReference type="SUPFAM" id="SSF56024">
    <property type="entry name" value="Phospholipase D/nuclease"/>
    <property type="match status" value="2"/>
</dbReference>
<comment type="cofactor">
    <cofactor evidence="7">
        <name>Mg(2+)</name>
        <dbReference type="ChEBI" id="CHEBI:18420"/>
    </cofactor>
</comment>
<feature type="binding site" evidence="7">
    <location>
        <position position="364"/>
    </location>
    <ligand>
        <name>Mg(2+)</name>
        <dbReference type="ChEBI" id="CHEBI:18420"/>
    </ligand>
</feature>
<dbReference type="Gene3D" id="3.30.870.10">
    <property type="entry name" value="Endonuclease Chain A"/>
    <property type="match status" value="2"/>
</dbReference>
<comment type="function">
    <text evidence="7 8">Catalyzes the reversible transfer of the terminal phosphate of ATP to form a long-chain polyphosphate (polyP).</text>
</comment>
<dbReference type="PANTHER" id="PTHR30218:SF0">
    <property type="entry name" value="POLYPHOSPHATE KINASE"/>
    <property type="match status" value="1"/>
</dbReference>
<dbReference type="Pfam" id="PF13089">
    <property type="entry name" value="PP_kinase_N"/>
    <property type="match status" value="1"/>
</dbReference>
<feature type="binding site" evidence="7">
    <location>
        <position position="585"/>
    </location>
    <ligand>
        <name>ATP</name>
        <dbReference type="ChEBI" id="CHEBI:30616"/>
    </ligand>
</feature>
<dbReference type="AlphaFoldDB" id="A0A1H7Z8T5"/>
<proteinExistence type="inferred from homology"/>
<dbReference type="GO" id="GO:0008976">
    <property type="term" value="F:polyphosphate kinase activity"/>
    <property type="evidence" value="ECO:0007669"/>
    <property type="project" value="UniProtKB-UniRule"/>
</dbReference>
<keyword evidence="4 7" id="KW-0418">Kinase</keyword>
<keyword evidence="1 7" id="KW-0597">Phosphoprotein</keyword>
<dbReference type="InterPro" id="IPR025200">
    <property type="entry name" value="PPK_C_dom2"/>
</dbReference>
<feature type="binding site" evidence="7">
    <location>
        <position position="456"/>
    </location>
    <ligand>
        <name>ATP</name>
        <dbReference type="ChEBI" id="CHEBI:30616"/>
    </ligand>
</feature>
<feature type="active site" description="Phosphohistidine intermediate" evidence="7">
    <location>
        <position position="424"/>
    </location>
</feature>
<comment type="similarity">
    <text evidence="7 8">Belongs to the polyphosphate kinase 1 (PPK1) family.</text>
</comment>
<evidence type="ECO:0000313" key="11">
    <source>
        <dbReference type="Proteomes" id="UP000199421"/>
    </source>
</evidence>
<keyword evidence="7" id="KW-0479">Metal-binding</keyword>
<keyword evidence="2 7" id="KW-0808">Transferase</keyword>
<dbReference type="InterPro" id="IPR024953">
    <property type="entry name" value="PP_kinase_middle"/>
</dbReference>
<dbReference type="InterPro" id="IPR003414">
    <property type="entry name" value="PP_kinase"/>
</dbReference>
<evidence type="ECO:0000256" key="4">
    <source>
        <dbReference type="ARBA" id="ARBA00022777"/>
    </source>
</evidence>
<dbReference type="PIRSF" id="PIRSF015589">
    <property type="entry name" value="PP_kinase"/>
    <property type="match status" value="1"/>
</dbReference>
<dbReference type="Pfam" id="PF13090">
    <property type="entry name" value="PP_kinase_C"/>
    <property type="match status" value="1"/>
</dbReference>
<dbReference type="InterPro" id="IPR036830">
    <property type="entry name" value="PP_kinase_middle_dom_sf"/>
</dbReference>
<dbReference type="SUPFAM" id="SSF140356">
    <property type="entry name" value="PPK N-terminal domain-like"/>
    <property type="match status" value="1"/>
</dbReference>
<dbReference type="PANTHER" id="PTHR30218">
    <property type="entry name" value="POLYPHOSPHATE KINASE"/>
    <property type="match status" value="1"/>
</dbReference>
<evidence type="ECO:0000313" key="10">
    <source>
        <dbReference type="EMBL" id="SEM53897.1"/>
    </source>
</evidence>
<dbReference type="InterPro" id="IPR036832">
    <property type="entry name" value="PPK_N_dom_sf"/>
</dbReference>
<dbReference type="OrthoDB" id="9761456at2"/>
<gene>
    <name evidence="7" type="primary">ppk</name>
    <name evidence="10" type="ORF">SAMN05661044_05441</name>
</gene>
<evidence type="ECO:0000256" key="7">
    <source>
        <dbReference type="HAMAP-Rule" id="MF_00347"/>
    </source>
</evidence>
<dbReference type="Gene3D" id="3.30.1840.10">
    <property type="entry name" value="Polyphosphate kinase middle domain"/>
    <property type="match status" value="1"/>
</dbReference>
<evidence type="ECO:0000256" key="2">
    <source>
        <dbReference type="ARBA" id="ARBA00022679"/>
    </source>
</evidence>
<feature type="binding site" evidence="7">
    <location>
        <position position="47"/>
    </location>
    <ligand>
        <name>ATP</name>
        <dbReference type="ChEBI" id="CHEBI:30616"/>
    </ligand>
</feature>
<keyword evidence="6 7" id="KW-0460">Magnesium</keyword>
<evidence type="ECO:0000256" key="6">
    <source>
        <dbReference type="ARBA" id="ARBA00022842"/>
    </source>
</evidence>
<evidence type="ECO:0000259" key="9">
    <source>
        <dbReference type="PROSITE" id="PS50035"/>
    </source>
</evidence>
<sequence>MITKDKKSFFSRDLSWLSFNARVLEEAANEEIPLLERIKFLAIYSSNLDEFYRVRIPVLMALKEIKKKNTLNNLPIKKGILKKAKKVIEQQLGQFGAIIQQRIVPALRHSNVQLIYNECIPPVIVQQTKEFFFNVLASYLEIVYPNEASFFPKNNQLYLAVRLQNTTNSPLAIINIPSDIISRFFTISENNIQYIVFLEDILKQHLTHIFTDELVGAYTFKVTRDAEIDLQDEYTGDIAEEIEKLISLRDYGMATRFLYQPDIPEDTLNMLIKTLQIEHSSHMAGGFYHNLSDFFKFPVDREEWKYPPFIPNQFVPSFHTLFEEVLKKDVLLHTPYDSYNTVLRFFNEGVINPHVAEIYTTMYRVAADSRIMYALINAAKNGKKVAVLVELKARFDEANNIKWAKRMKDAGIQIIYSLPTLKVHAKIALIKFKQENAKHVALLSTGNLNEHTAKTYTDHTLLTSHINITKELDVLFTYLQNKVPLLKRPAIIFDHLLVAQFNLLPTFIDLIENEIKSAQQGHAAAIILKLNNLEEEVLIQKLYDASKLGVKIKIIVRSICRLKPGIPGLSTNIEVSRIVDRFLEHGRIFIFHNRGDEKVFLGSSDWMNRNIYRRIEVCFPIYNTILKEEIKQIVQLQLMDDIAAVHLDENMNNIHIQPSNYIRSQLAIHQLVQNKHSISPNIT</sequence>
<feature type="domain" description="PLD phosphodiesterase" evidence="9">
    <location>
        <begin position="580"/>
        <end position="610"/>
    </location>
</feature>
<comment type="catalytic activity">
    <reaction evidence="7 8">
        <text>[phosphate](n) + ATP = [phosphate](n+1) + ADP</text>
        <dbReference type="Rhea" id="RHEA:19573"/>
        <dbReference type="Rhea" id="RHEA-COMP:9859"/>
        <dbReference type="Rhea" id="RHEA-COMP:14280"/>
        <dbReference type="ChEBI" id="CHEBI:16838"/>
        <dbReference type="ChEBI" id="CHEBI:30616"/>
        <dbReference type="ChEBI" id="CHEBI:456216"/>
        <dbReference type="EC" id="2.7.4.1"/>
    </reaction>
</comment>
<dbReference type="NCBIfam" id="TIGR03705">
    <property type="entry name" value="poly_P_kin"/>
    <property type="match status" value="1"/>
</dbReference>
<keyword evidence="5 7" id="KW-0067">ATP-binding</keyword>
<evidence type="ECO:0000256" key="1">
    <source>
        <dbReference type="ARBA" id="ARBA00022553"/>
    </source>
</evidence>
<evidence type="ECO:0000256" key="3">
    <source>
        <dbReference type="ARBA" id="ARBA00022741"/>
    </source>
</evidence>
<name>A0A1H7Z8T5_OLID1</name>
<dbReference type="Pfam" id="PF17941">
    <property type="entry name" value="PP_kinase_C_1"/>
    <property type="match status" value="1"/>
</dbReference>
<dbReference type="RefSeq" id="WP_093332678.1">
    <property type="nucleotide sequence ID" value="NZ_FOAF01000015.1"/>
</dbReference>
<dbReference type="InterPro" id="IPR025198">
    <property type="entry name" value="PPK_N_dom"/>
</dbReference>
<evidence type="ECO:0000256" key="8">
    <source>
        <dbReference type="RuleBase" id="RU003800"/>
    </source>
</evidence>
<dbReference type="InterPro" id="IPR001736">
    <property type="entry name" value="PLipase_D/transphosphatidylase"/>
</dbReference>
<dbReference type="GO" id="GO:0006799">
    <property type="term" value="P:polyphosphate biosynthetic process"/>
    <property type="evidence" value="ECO:0007669"/>
    <property type="project" value="UniProtKB-UniRule"/>
</dbReference>
<dbReference type="STRING" id="407022.SAMN05661044_05441"/>
<dbReference type="Pfam" id="PF02503">
    <property type="entry name" value="PP_kinase"/>
    <property type="match status" value="1"/>
</dbReference>
<dbReference type="SUPFAM" id="SSF143724">
    <property type="entry name" value="PHP14-like"/>
    <property type="match status" value="1"/>
</dbReference>
<dbReference type="GO" id="GO:0005524">
    <property type="term" value="F:ATP binding"/>
    <property type="evidence" value="ECO:0007669"/>
    <property type="project" value="UniProtKB-KW"/>
</dbReference>
<organism evidence="10 11">
    <name type="scientific">Olivibacter domesticus</name>
    <name type="common">Pseudosphingobacterium domesticum</name>
    <dbReference type="NCBI Taxonomy" id="407022"/>
    <lineage>
        <taxon>Bacteria</taxon>
        <taxon>Pseudomonadati</taxon>
        <taxon>Bacteroidota</taxon>
        <taxon>Sphingobacteriia</taxon>
        <taxon>Sphingobacteriales</taxon>
        <taxon>Sphingobacteriaceae</taxon>
        <taxon>Olivibacter</taxon>
    </lineage>
</organism>
<dbReference type="NCBIfam" id="NF003917">
    <property type="entry name" value="PRK05443.1-1"/>
    <property type="match status" value="1"/>
</dbReference>
<accession>A0A1H7Z8T5</accession>
<dbReference type="GO" id="GO:0046872">
    <property type="term" value="F:metal ion binding"/>
    <property type="evidence" value="ECO:0007669"/>
    <property type="project" value="UniProtKB-KW"/>
</dbReference>